<gene>
    <name evidence="1" type="ORF">CGXH109_LOCUS51871</name>
</gene>
<sequence>MHKSFLRSSLIKFLGGHCFEMLPVRLAPEAEPAPSPGQDYAYSHEATVAAIKSYYEFIDRMHPNETALEYPPANGWPQITQESFASLGKTHDVIELLRHIPYFADDEIEILASTKPRSFIDPQLCEMIHEASKRLRSKLALEETGNQSKIQENITEDEDGFPCSMILLAIGEEYGFKVYLDTTFGLIILTMNGGNFPNCEPKIKGDMSNPYIDWDAVEAQHQRMLEGSVDEEDDENDIGQNDWRTTKSQAFRIDSFFDMCREQWRLMNFMPMLEDPGRVAMLEHANPSEDEVVRQNILKAVGWPGLEDNVEIKWDKESAQKRMIEYFGDWGPI</sequence>
<comment type="caution">
    <text evidence="1">The sequence shown here is derived from an EMBL/GenBank/DDBJ whole genome shotgun (WGS) entry which is preliminary data.</text>
</comment>
<evidence type="ECO:0000313" key="1">
    <source>
        <dbReference type="EMBL" id="CAI0646117.1"/>
    </source>
</evidence>
<accession>A0A9W4RSH8</accession>
<evidence type="ECO:0000313" key="2">
    <source>
        <dbReference type="Proteomes" id="UP001152533"/>
    </source>
</evidence>
<dbReference type="AlphaFoldDB" id="A0A9W4RSH8"/>
<reference evidence="1" key="1">
    <citation type="submission" date="2022-08" db="EMBL/GenBank/DDBJ databases">
        <authorList>
            <person name="Giroux E."/>
            <person name="Giroux E."/>
        </authorList>
    </citation>
    <scope>NUCLEOTIDE SEQUENCE</scope>
    <source>
        <strain evidence="1">H1091258</strain>
    </source>
</reference>
<dbReference type="EMBL" id="CAMGZC010000300">
    <property type="protein sequence ID" value="CAI0646117.1"/>
    <property type="molecule type" value="Genomic_DNA"/>
</dbReference>
<dbReference type="Proteomes" id="UP001152533">
    <property type="component" value="Unassembled WGS sequence"/>
</dbReference>
<keyword evidence="2" id="KW-1185">Reference proteome</keyword>
<protein>
    <submittedName>
        <fullName evidence="1">Uncharacterized protein</fullName>
    </submittedName>
</protein>
<organism evidence="1 2">
    <name type="scientific">Colletotrichum noveboracense</name>
    <dbReference type="NCBI Taxonomy" id="2664923"/>
    <lineage>
        <taxon>Eukaryota</taxon>
        <taxon>Fungi</taxon>
        <taxon>Dikarya</taxon>
        <taxon>Ascomycota</taxon>
        <taxon>Pezizomycotina</taxon>
        <taxon>Sordariomycetes</taxon>
        <taxon>Hypocreomycetidae</taxon>
        <taxon>Glomerellales</taxon>
        <taxon>Glomerellaceae</taxon>
        <taxon>Colletotrichum</taxon>
        <taxon>Colletotrichum gloeosporioides species complex</taxon>
    </lineage>
</organism>
<name>A0A9W4RSH8_9PEZI</name>
<proteinExistence type="predicted"/>